<keyword evidence="6" id="KW-0411">Iron-sulfur</keyword>
<evidence type="ECO:0000256" key="3">
    <source>
        <dbReference type="ARBA" id="ARBA00022723"/>
    </source>
</evidence>
<proteinExistence type="predicted"/>
<dbReference type="Proteomes" id="UP000672526">
    <property type="component" value="Unassembled WGS sequence"/>
</dbReference>
<keyword evidence="2" id="KW-0001">2Fe-2S</keyword>
<reference evidence="9 10" key="1">
    <citation type="submission" date="2021-02" db="EMBL/GenBank/DDBJ databases">
        <authorList>
            <person name="Vanwijnsberghe S."/>
        </authorList>
    </citation>
    <scope>NUCLEOTIDE SEQUENCE [LARGE SCALE GENOMIC DNA]</scope>
    <source>
        <strain evidence="9 10">LMG 31837</strain>
    </source>
</reference>
<dbReference type="InterPro" id="IPR039261">
    <property type="entry name" value="FNR_nucleotide-bd"/>
</dbReference>
<feature type="domain" description="Dimethylamine monooxygenase subunit DmmA-like C-terminal" evidence="7">
    <location>
        <begin position="134"/>
        <end position="176"/>
    </location>
</feature>
<keyword evidence="1" id="KW-0285">Flavoprotein</keyword>
<feature type="domain" description="Dimethylamine monooxygenase subunit DmmA-like N-terminal" evidence="8">
    <location>
        <begin position="14"/>
        <end position="123"/>
    </location>
</feature>
<gene>
    <name evidence="9" type="ORF">R69888_01853</name>
</gene>
<evidence type="ECO:0000259" key="7">
    <source>
        <dbReference type="Pfam" id="PF22289"/>
    </source>
</evidence>
<dbReference type="SUPFAM" id="SSF52343">
    <property type="entry name" value="Ferredoxin reductase-like, C-terminal NADP-linked domain"/>
    <property type="match status" value="1"/>
</dbReference>
<evidence type="ECO:0000313" key="10">
    <source>
        <dbReference type="Proteomes" id="UP000672526"/>
    </source>
</evidence>
<keyword evidence="10" id="KW-1185">Reference proteome</keyword>
<keyword evidence="3" id="KW-0479">Metal-binding</keyword>
<evidence type="ECO:0000259" key="8">
    <source>
        <dbReference type="Pfam" id="PF22290"/>
    </source>
</evidence>
<dbReference type="Pfam" id="PF22290">
    <property type="entry name" value="DmmA-like_N"/>
    <property type="match status" value="1"/>
</dbReference>
<dbReference type="RefSeq" id="WP_407946043.1">
    <property type="nucleotide sequence ID" value="NZ_CAJNBK010000003.1"/>
</dbReference>
<comment type="caution">
    <text evidence="9">The sequence shown here is derived from an EMBL/GenBank/DDBJ whole genome shotgun (WGS) entry which is preliminary data.</text>
</comment>
<dbReference type="Pfam" id="PF22289">
    <property type="entry name" value="DmmA-like_C"/>
    <property type="match status" value="1"/>
</dbReference>
<keyword evidence="5" id="KW-0408">Iron</keyword>
<evidence type="ECO:0000256" key="2">
    <source>
        <dbReference type="ARBA" id="ARBA00022714"/>
    </source>
</evidence>
<dbReference type="EMBL" id="CAJNBK010000003">
    <property type="protein sequence ID" value="CAE6726234.1"/>
    <property type="molecule type" value="Genomic_DNA"/>
</dbReference>
<evidence type="ECO:0000313" key="9">
    <source>
        <dbReference type="EMBL" id="CAE6726234.1"/>
    </source>
</evidence>
<name>A0ABM8R0B9_9BURK</name>
<evidence type="ECO:0000256" key="1">
    <source>
        <dbReference type="ARBA" id="ARBA00022630"/>
    </source>
</evidence>
<evidence type="ECO:0000256" key="5">
    <source>
        <dbReference type="ARBA" id="ARBA00023004"/>
    </source>
</evidence>
<evidence type="ECO:0000256" key="4">
    <source>
        <dbReference type="ARBA" id="ARBA00023002"/>
    </source>
</evidence>
<dbReference type="NCBIfam" id="NF041259">
    <property type="entry name" value="mono_DmmA_fam"/>
    <property type="match status" value="1"/>
</dbReference>
<organism evidence="9 10">
    <name type="scientific">Paraburkholderia haematera</name>
    <dbReference type="NCBI Taxonomy" id="2793077"/>
    <lineage>
        <taxon>Bacteria</taxon>
        <taxon>Pseudomonadati</taxon>
        <taxon>Pseudomonadota</taxon>
        <taxon>Betaproteobacteria</taxon>
        <taxon>Burkholderiales</taxon>
        <taxon>Burkholderiaceae</taxon>
        <taxon>Paraburkholderia</taxon>
    </lineage>
</organism>
<sequence length="189" mass="20569">MTPTHDRSSGSPPSLPRYQALRICEAARQHVVVVQADALTKIAAFIATLPLEPDLSTLLVQGDTSATARGASFFPTYDALERHLLATLDRSAIGLRLYVCGDEAFIWRIRRLACEAGMLPEEISAELVAAPRAVYCVHCSASHVYDALPEVECIGCGINLGVRQHFSERVGAYLGVCADPDRPYLEDRA</sequence>
<evidence type="ECO:0000256" key="6">
    <source>
        <dbReference type="ARBA" id="ARBA00023014"/>
    </source>
</evidence>
<keyword evidence="4" id="KW-0560">Oxidoreductase</keyword>
<accession>A0ABM8R0B9</accession>
<dbReference type="InterPro" id="IPR054582">
    <property type="entry name" value="DmmA-like_N"/>
</dbReference>
<protein>
    <submittedName>
        <fullName evidence="9">Uncharacterized protein</fullName>
    </submittedName>
</protein>
<dbReference type="InterPro" id="IPR048037">
    <property type="entry name" value="DmmA-like_C"/>
</dbReference>